<keyword evidence="1" id="KW-0677">Repeat</keyword>
<accession>A0A068U543</accession>
<reference evidence="6" key="1">
    <citation type="journal article" date="2014" name="Science">
        <title>The coffee genome provides insight into the convergent evolution of caffeine biosynthesis.</title>
        <authorList>
            <person name="Denoeud F."/>
            <person name="Carretero-Paulet L."/>
            <person name="Dereeper A."/>
            <person name="Droc G."/>
            <person name="Guyot R."/>
            <person name="Pietrella M."/>
            <person name="Zheng C."/>
            <person name="Alberti A."/>
            <person name="Anthony F."/>
            <person name="Aprea G."/>
            <person name="Aury J.M."/>
            <person name="Bento P."/>
            <person name="Bernard M."/>
            <person name="Bocs S."/>
            <person name="Campa C."/>
            <person name="Cenci A."/>
            <person name="Combes M.C."/>
            <person name="Crouzillat D."/>
            <person name="Da Silva C."/>
            <person name="Daddiego L."/>
            <person name="De Bellis F."/>
            <person name="Dussert S."/>
            <person name="Garsmeur O."/>
            <person name="Gayraud T."/>
            <person name="Guignon V."/>
            <person name="Jahn K."/>
            <person name="Jamilloux V."/>
            <person name="Joet T."/>
            <person name="Labadie K."/>
            <person name="Lan T."/>
            <person name="Leclercq J."/>
            <person name="Lepelley M."/>
            <person name="Leroy T."/>
            <person name="Li L.T."/>
            <person name="Librado P."/>
            <person name="Lopez L."/>
            <person name="Munoz A."/>
            <person name="Noel B."/>
            <person name="Pallavicini A."/>
            <person name="Perrotta G."/>
            <person name="Poncet V."/>
            <person name="Pot D."/>
            <person name="Priyono X."/>
            <person name="Rigoreau M."/>
            <person name="Rouard M."/>
            <person name="Rozas J."/>
            <person name="Tranchant-Dubreuil C."/>
            <person name="VanBuren R."/>
            <person name="Zhang Q."/>
            <person name="Andrade A.C."/>
            <person name="Argout X."/>
            <person name="Bertrand B."/>
            <person name="de Kochko A."/>
            <person name="Graziosi G."/>
            <person name="Henry R.J."/>
            <person name="Jayarama X."/>
            <person name="Ming R."/>
            <person name="Nagai C."/>
            <person name="Rounsley S."/>
            <person name="Sankoff D."/>
            <person name="Giuliano G."/>
            <person name="Albert V.A."/>
            <person name="Wincker P."/>
            <person name="Lashermes P."/>
        </authorList>
    </citation>
    <scope>NUCLEOTIDE SEQUENCE [LARGE SCALE GENOMIC DNA]</scope>
    <source>
        <strain evidence="6">cv. DH200-94</strain>
    </source>
</reference>
<dbReference type="Gramene" id="CDP02708">
    <property type="protein sequence ID" value="CDP02708"/>
    <property type="gene ID" value="GSCOC_T00040176001"/>
</dbReference>
<keyword evidence="2" id="KW-0833">Ubl conjugation pathway</keyword>
<evidence type="ECO:0000313" key="5">
    <source>
        <dbReference type="EMBL" id="CDP02708.1"/>
    </source>
</evidence>
<keyword evidence="6" id="KW-1185">Reference proteome</keyword>
<dbReference type="OrthoDB" id="7537227at2759"/>
<evidence type="ECO:0000256" key="3">
    <source>
        <dbReference type="PROSITE-ProRule" id="PRU00259"/>
    </source>
</evidence>
<proteinExistence type="predicted"/>
<feature type="repeat" description="ARM" evidence="3">
    <location>
        <begin position="80"/>
        <end position="123"/>
    </location>
</feature>
<evidence type="ECO:0000256" key="1">
    <source>
        <dbReference type="ARBA" id="ARBA00022737"/>
    </source>
</evidence>
<protein>
    <recommendedName>
        <fullName evidence="7">Armadillo repeat-containing domain-containing protein</fullName>
    </recommendedName>
</protein>
<dbReference type="EMBL" id="HG739092">
    <property type="protein sequence ID" value="CDP02708.1"/>
    <property type="molecule type" value="Genomic_DNA"/>
</dbReference>
<dbReference type="InterPro" id="IPR016024">
    <property type="entry name" value="ARM-type_fold"/>
</dbReference>
<dbReference type="PANTHER" id="PTHR23315">
    <property type="entry name" value="U BOX DOMAIN-CONTAINING"/>
    <property type="match status" value="1"/>
</dbReference>
<dbReference type="AlphaFoldDB" id="A0A068U543"/>
<dbReference type="PROSITE" id="PS50176">
    <property type="entry name" value="ARM_REPEAT"/>
    <property type="match status" value="1"/>
</dbReference>
<dbReference type="SMART" id="SM00185">
    <property type="entry name" value="ARM"/>
    <property type="match status" value="2"/>
</dbReference>
<dbReference type="InParanoid" id="A0A068U543"/>
<name>A0A068U543_COFCA</name>
<dbReference type="Gene3D" id="1.25.10.10">
    <property type="entry name" value="Leucine-rich Repeat Variant"/>
    <property type="match status" value="1"/>
</dbReference>
<feature type="region of interest" description="Disordered" evidence="4">
    <location>
        <begin position="15"/>
        <end position="39"/>
    </location>
</feature>
<dbReference type="OMA" id="EDAHSRI"/>
<sequence>MDLPNHHVVAATPPTEAAVATTTAGASPDTDVPLRSPSPSKVSEILHLIQSDDLQQKVEAAREIRRLAKTSQRYRRHFSDAVKPLVQMLLYANSVEANEAALLALLNLAVKDETNKISIIDAGALGPIVGFLQSDHPLQEHATAALLTLSASSVNKPIISAAGTIPLLVEILRDGCMQMKALKRAELH</sequence>
<evidence type="ECO:0000256" key="2">
    <source>
        <dbReference type="ARBA" id="ARBA00022786"/>
    </source>
</evidence>
<dbReference type="PhylomeDB" id="A0A068U543"/>
<dbReference type="InterPro" id="IPR011989">
    <property type="entry name" value="ARM-like"/>
</dbReference>
<evidence type="ECO:0008006" key="7">
    <source>
        <dbReference type="Google" id="ProtNLM"/>
    </source>
</evidence>
<evidence type="ECO:0000256" key="4">
    <source>
        <dbReference type="SAM" id="MobiDB-lite"/>
    </source>
</evidence>
<evidence type="ECO:0000313" key="6">
    <source>
        <dbReference type="Proteomes" id="UP000295252"/>
    </source>
</evidence>
<organism evidence="5 6">
    <name type="scientific">Coffea canephora</name>
    <name type="common">Robusta coffee</name>
    <dbReference type="NCBI Taxonomy" id="49390"/>
    <lineage>
        <taxon>Eukaryota</taxon>
        <taxon>Viridiplantae</taxon>
        <taxon>Streptophyta</taxon>
        <taxon>Embryophyta</taxon>
        <taxon>Tracheophyta</taxon>
        <taxon>Spermatophyta</taxon>
        <taxon>Magnoliopsida</taxon>
        <taxon>eudicotyledons</taxon>
        <taxon>Gunneridae</taxon>
        <taxon>Pentapetalae</taxon>
        <taxon>asterids</taxon>
        <taxon>lamiids</taxon>
        <taxon>Gentianales</taxon>
        <taxon>Rubiaceae</taxon>
        <taxon>Ixoroideae</taxon>
        <taxon>Gardenieae complex</taxon>
        <taxon>Bertiereae - Coffeeae clade</taxon>
        <taxon>Coffeeae</taxon>
        <taxon>Coffea</taxon>
    </lineage>
</organism>
<dbReference type="PANTHER" id="PTHR23315:SF65">
    <property type="entry name" value="ARM REPEAT SUPERFAMILY PROTEIN"/>
    <property type="match status" value="1"/>
</dbReference>
<feature type="compositionally biased region" description="Low complexity" evidence="4">
    <location>
        <begin position="15"/>
        <end position="28"/>
    </location>
</feature>
<dbReference type="SUPFAM" id="SSF48371">
    <property type="entry name" value="ARM repeat"/>
    <property type="match status" value="1"/>
</dbReference>
<dbReference type="InterPro" id="IPR000225">
    <property type="entry name" value="Armadillo"/>
</dbReference>
<dbReference type="Proteomes" id="UP000295252">
    <property type="component" value="Chromosome IX"/>
</dbReference>
<gene>
    <name evidence="5" type="ORF">GSCOC_T00040176001</name>
</gene>